<keyword evidence="1" id="KW-1003">Cell membrane</keyword>
<dbReference type="PROSITE" id="PS51257">
    <property type="entry name" value="PROKAR_LIPOPROTEIN"/>
    <property type="match status" value="1"/>
</dbReference>
<dbReference type="RefSeq" id="WP_308728396.1">
    <property type="nucleotide sequence ID" value="NZ_JAJEQF010000023.1"/>
</dbReference>
<evidence type="ECO:0000256" key="3">
    <source>
        <dbReference type="ARBA" id="ARBA00023136"/>
    </source>
</evidence>
<feature type="region of interest" description="Disordered" evidence="6">
    <location>
        <begin position="36"/>
        <end position="56"/>
    </location>
</feature>
<dbReference type="Gene3D" id="3.40.190.10">
    <property type="entry name" value="Periplasmic binding protein-like II"/>
    <property type="match status" value="2"/>
</dbReference>
<evidence type="ECO:0000256" key="6">
    <source>
        <dbReference type="SAM" id="MobiDB-lite"/>
    </source>
</evidence>
<comment type="caution">
    <text evidence="8">The sequence shown here is derived from an EMBL/GenBank/DDBJ whole genome shotgun (WGS) entry which is preliminary data.</text>
</comment>
<accession>A0AAE3AU85</accession>
<evidence type="ECO:0000256" key="2">
    <source>
        <dbReference type="ARBA" id="ARBA00022729"/>
    </source>
</evidence>
<protein>
    <submittedName>
        <fullName evidence="8">Extracellular solute-binding protein</fullName>
    </submittedName>
</protein>
<keyword evidence="2 7" id="KW-0732">Signal</keyword>
<dbReference type="Proteomes" id="UP001199355">
    <property type="component" value="Unassembled WGS sequence"/>
</dbReference>
<feature type="signal peptide" evidence="7">
    <location>
        <begin position="1"/>
        <end position="23"/>
    </location>
</feature>
<reference evidence="8 9" key="1">
    <citation type="submission" date="2021-10" db="EMBL/GenBank/DDBJ databases">
        <title>Anaerobic single-cell dispensing facilitates the cultivation of human gut bacteria.</title>
        <authorList>
            <person name="Afrizal A."/>
        </authorList>
    </citation>
    <scope>NUCLEOTIDE SEQUENCE [LARGE SCALE GENOMIC DNA]</scope>
    <source>
        <strain evidence="8 9">CLA-AA-H244</strain>
    </source>
</reference>
<feature type="chain" id="PRO_5042234307" evidence="7">
    <location>
        <begin position="24"/>
        <end position="533"/>
    </location>
</feature>
<name>A0AAE3AU85_9FIRM</name>
<keyword evidence="3" id="KW-0472">Membrane</keyword>
<dbReference type="Pfam" id="PF01547">
    <property type="entry name" value="SBP_bac_1"/>
    <property type="match status" value="1"/>
</dbReference>
<keyword evidence="4" id="KW-0564">Palmitate</keyword>
<dbReference type="SUPFAM" id="SSF53850">
    <property type="entry name" value="Periplasmic binding protein-like II"/>
    <property type="match status" value="1"/>
</dbReference>
<sequence length="533" mass="59610">MRKKTVARMMSAVITGSMIISLAACGSSSAPTAESAPVESVAASTEAETTEETTNTEPLEFSYYGPIWKPYQESTPIFDELMKRTNTTIDFEWVSNDALETQLASKVASGDLPDVISGGTSAAPGIQDLIKQGVIVPITDYLEKDMPNYVRFLEGNDYLTLTNYEDGEIYGFGLVMDVPPAFSTAIRTDWLEKLNLEMPKTWEDWVTVWKAFAKEDANGNGDPNDEVPFAVSHQFFKFVLNMFGMQSNGEFSVVDGEYLYDPENPNYEKFLDSMRELYAEGILPKEFVTLEGADFNTLGASNTLGSYVGYAEYSKNYTISCRELDEDAFYQCVIPIPGPDGAQNIPARAKVSSTTYITVKALQEGKLERILQFFDYVYSDEGIELTNYGIEGTNFEMVDNKPTLVPPYNESFAVARENGLIPSTIPFCFTEDVYMQILMGGVTYDELEDSGQTFIDGMTINEPYYYDEPPVIQTEAYADHFDLLEQQVALRDKYIMGQISKDDYNSGYEKLKQGGLNNVIEQSKEAYQKISAQ</sequence>
<evidence type="ECO:0000256" key="4">
    <source>
        <dbReference type="ARBA" id="ARBA00023139"/>
    </source>
</evidence>
<dbReference type="InterPro" id="IPR050490">
    <property type="entry name" value="Bact_solute-bd_prot1"/>
</dbReference>
<keyword evidence="5" id="KW-0449">Lipoprotein</keyword>
<evidence type="ECO:0000256" key="7">
    <source>
        <dbReference type="SAM" id="SignalP"/>
    </source>
</evidence>
<dbReference type="AlphaFoldDB" id="A0AAE3AU85"/>
<evidence type="ECO:0000313" key="9">
    <source>
        <dbReference type="Proteomes" id="UP001199355"/>
    </source>
</evidence>
<dbReference type="PANTHER" id="PTHR43649">
    <property type="entry name" value="ARABINOSE-BINDING PROTEIN-RELATED"/>
    <property type="match status" value="1"/>
</dbReference>
<dbReference type="InterPro" id="IPR006059">
    <property type="entry name" value="SBP"/>
</dbReference>
<dbReference type="PANTHER" id="PTHR43649:SF33">
    <property type="entry name" value="POLYGALACTURONAN_RHAMNOGALACTURONAN-BINDING PROTEIN YTCQ"/>
    <property type="match status" value="1"/>
</dbReference>
<keyword evidence="9" id="KW-1185">Reference proteome</keyword>
<evidence type="ECO:0000313" key="8">
    <source>
        <dbReference type="EMBL" id="MCC2167946.1"/>
    </source>
</evidence>
<organism evidence="8 9">
    <name type="scientific">Gallintestinimicrobium propionicum</name>
    <dbReference type="NCBI Taxonomy" id="2981770"/>
    <lineage>
        <taxon>Bacteria</taxon>
        <taxon>Bacillati</taxon>
        <taxon>Bacillota</taxon>
        <taxon>Clostridia</taxon>
        <taxon>Lachnospirales</taxon>
        <taxon>Lachnospiraceae</taxon>
        <taxon>Gallintestinimicrobium</taxon>
    </lineage>
</organism>
<evidence type="ECO:0000256" key="5">
    <source>
        <dbReference type="ARBA" id="ARBA00023288"/>
    </source>
</evidence>
<dbReference type="EMBL" id="JAJEQF010000023">
    <property type="protein sequence ID" value="MCC2167946.1"/>
    <property type="molecule type" value="Genomic_DNA"/>
</dbReference>
<evidence type="ECO:0000256" key="1">
    <source>
        <dbReference type="ARBA" id="ARBA00022475"/>
    </source>
</evidence>
<proteinExistence type="predicted"/>
<gene>
    <name evidence="8" type="ORF">LKD45_09615</name>
</gene>